<organism evidence="1 2">
    <name type="scientific">Enterococcus casseliflavus ATCC 12755</name>
    <dbReference type="NCBI Taxonomy" id="888066"/>
    <lineage>
        <taxon>Bacteria</taxon>
        <taxon>Bacillati</taxon>
        <taxon>Bacillota</taxon>
        <taxon>Bacilli</taxon>
        <taxon>Lactobacillales</taxon>
        <taxon>Enterococcaceae</taxon>
        <taxon>Enterococcus</taxon>
    </lineage>
</organism>
<sequence length="46" mass="5391">MASQHILFINRNKGGLSRKSVLRKKRLRSLIFYVETKDALFLGKKE</sequence>
<evidence type="ECO:0000313" key="2">
    <source>
        <dbReference type="Proteomes" id="UP000004835"/>
    </source>
</evidence>
<dbReference type="Proteomes" id="UP000004835">
    <property type="component" value="Unassembled WGS sequence"/>
</dbReference>
<dbReference type="AlphaFoldDB" id="F0EK63"/>
<evidence type="ECO:0000313" key="1">
    <source>
        <dbReference type="EMBL" id="EGC69521.1"/>
    </source>
</evidence>
<dbReference type="HOGENOM" id="CLU_3183193_0_0_9"/>
<gene>
    <name evidence="1" type="ORF">HMPREF9087_1805</name>
</gene>
<protein>
    <submittedName>
        <fullName evidence="1">Uncharacterized protein</fullName>
    </submittedName>
</protein>
<comment type="caution">
    <text evidence="1">The sequence shown here is derived from an EMBL/GenBank/DDBJ whole genome shotgun (WGS) entry which is preliminary data.</text>
</comment>
<dbReference type="EMBL" id="AEWT01000013">
    <property type="protein sequence ID" value="EGC69521.1"/>
    <property type="molecule type" value="Genomic_DNA"/>
</dbReference>
<proteinExistence type="predicted"/>
<accession>F0EK63</accession>
<reference evidence="1 2" key="1">
    <citation type="submission" date="2011-01" db="EMBL/GenBank/DDBJ databases">
        <authorList>
            <person name="Muzny D."/>
            <person name="Qin X."/>
            <person name="Deng J."/>
            <person name="Jiang H."/>
            <person name="Liu Y."/>
            <person name="Qu J."/>
            <person name="Song X.-Z."/>
            <person name="Zhang L."/>
            <person name="Thornton R."/>
            <person name="Coyle M."/>
            <person name="Francisco L."/>
            <person name="Jackson L."/>
            <person name="Javaid M."/>
            <person name="Korchina V."/>
            <person name="Kovar C."/>
            <person name="Mata R."/>
            <person name="Mathew T."/>
            <person name="Ngo R."/>
            <person name="Nguyen L."/>
            <person name="Nguyen N."/>
            <person name="Okwuonu G."/>
            <person name="Ongeri F."/>
            <person name="Pham C."/>
            <person name="Simmons D."/>
            <person name="Wilczek-Boney K."/>
            <person name="Hale W."/>
            <person name="Jakkamsetti A."/>
            <person name="Pham P."/>
            <person name="Ruth R."/>
            <person name="San Lucas F."/>
            <person name="Warren J."/>
            <person name="Zhang J."/>
            <person name="Zhao Z."/>
            <person name="Zhou C."/>
            <person name="Zhu D."/>
            <person name="Lee S."/>
            <person name="Bess C."/>
            <person name="Blankenburg K."/>
            <person name="Forbes L."/>
            <person name="Fu Q."/>
            <person name="Gubbala S."/>
            <person name="Hirani K."/>
            <person name="Jayaseelan J.C."/>
            <person name="Lara F."/>
            <person name="Munidasa M."/>
            <person name="Palculict T."/>
            <person name="Patil S."/>
            <person name="Pu L.-L."/>
            <person name="Saada N."/>
            <person name="Tang L."/>
            <person name="Weissenberger G."/>
            <person name="Zhu Y."/>
            <person name="Hemphill L."/>
            <person name="Shang Y."/>
            <person name="Youmans B."/>
            <person name="Ayvaz T."/>
            <person name="Ross M."/>
            <person name="Santibanez J."/>
            <person name="Aqrawi P."/>
            <person name="Gross S."/>
            <person name="Joshi V."/>
            <person name="Fowler G."/>
            <person name="Nazareth L."/>
            <person name="Reid J."/>
            <person name="Worley K."/>
            <person name="Petrosino J."/>
            <person name="Highlander S."/>
            <person name="Gibbs R."/>
        </authorList>
    </citation>
    <scope>NUCLEOTIDE SEQUENCE [LARGE SCALE GENOMIC DNA]</scope>
    <source>
        <strain evidence="1 2">ATCC 12755</strain>
    </source>
</reference>
<name>F0EK63_ENTCA</name>